<evidence type="ECO:0000259" key="1">
    <source>
        <dbReference type="PROSITE" id="PS50943"/>
    </source>
</evidence>
<reference evidence="3" key="1">
    <citation type="journal article" date="2019" name="Int. J. Syst. Evol. Microbiol.">
        <title>The Global Catalogue of Microorganisms (GCM) 10K type strain sequencing project: providing services to taxonomists for standard genome sequencing and annotation.</title>
        <authorList>
            <consortium name="The Broad Institute Genomics Platform"/>
            <consortium name="The Broad Institute Genome Sequencing Center for Infectious Disease"/>
            <person name="Wu L."/>
            <person name="Ma J."/>
        </authorList>
    </citation>
    <scope>NUCLEOTIDE SEQUENCE [LARGE SCALE GENOMIC DNA]</scope>
    <source>
        <strain evidence="3">CGMCC 4.7177</strain>
    </source>
</reference>
<dbReference type="PANTHER" id="PTHR37038:SF13">
    <property type="entry name" value="HTH CRO_C1-TYPE DOMAIN-CONTAINING PROTEIN"/>
    <property type="match status" value="1"/>
</dbReference>
<dbReference type="SUPFAM" id="SSF47413">
    <property type="entry name" value="lambda repressor-like DNA-binding domains"/>
    <property type="match status" value="1"/>
</dbReference>
<dbReference type="SMART" id="SM00530">
    <property type="entry name" value="HTH_XRE"/>
    <property type="match status" value="1"/>
</dbReference>
<name>A0ABW4SIY8_9BACL</name>
<dbReference type="PROSITE" id="PS50943">
    <property type="entry name" value="HTH_CROC1"/>
    <property type="match status" value="1"/>
</dbReference>
<proteinExistence type="predicted"/>
<dbReference type="Proteomes" id="UP001597218">
    <property type="component" value="Unassembled WGS sequence"/>
</dbReference>
<evidence type="ECO:0000313" key="2">
    <source>
        <dbReference type="EMBL" id="MFD1928810.1"/>
    </source>
</evidence>
<protein>
    <submittedName>
        <fullName evidence="2">Helix-turn-helix domain-containing protein</fullName>
    </submittedName>
</protein>
<evidence type="ECO:0000313" key="3">
    <source>
        <dbReference type="Proteomes" id="UP001597218"/>
    </source>
</evidence>
<dbReference type="RefSeq" id="WP_381538426.1">
    <property type="nucleotide sequence ID" value="NZ_JBHUGI010000032.1"/>
</dbReference>
<keyword evidence="3" id="KW-1185">Reference proteome</keyword>
<dbReference type="CDD" id="cd00093">
    <property type="entry name" value="HTH_XRE"/>
    <property type="match status" value="1"/>
</dbReference>
<dbReference type="InterPro" id="IPR011990">
    <property type="entry name" value="TPR-like_helical_dom_sf"/>
</dbReference>
<dbReference type="Pfam" id="PF12844">
    <property type="entry name" value="HTH_19"/>
    <property type="match status" value="1"/>
</dbReference>
<sequence>MTIGKHLKRIRKNKGYTQKYSAENILSQSSYSKFEDEKSDIKAETFINILNKFHISPSEFLFIADEYKVSEEQQILMDFFNLPYNDLHRLHSIKNKIMAYENSEKNIMLSDVLTICNALIKLAQTSDIDRAREIVEPVWDRLSTYNNWYLTDIKLINVLLYLFPVDTAIEVTKSLLNRLNQYKGYQYSVQLQSTLLINLTLLLIKDKNYQEALSVLEDTIKTHQKQMPYQSLALCFSRKSLCLHHLGHDSANNYLQKAKQLLEIYEENDMWILIEKEHQTYSI</sequence>
<dbReference type="InterPro" id="IPR053163">
    <property type="entry name" value="HTH-type_regulator_Rgg"/>
</dbReference>
<accession>A0ABW4SIY8</accession>
<dbReference type="Gene3D" id="1.25.40.10">
    <property type="entry name" value="Tetratricopeptide repeat domain"/>
    <property type="match status" value="1"/>
</dbReference>
<gene>
    <name evidence="2" type="ORF">ACFSFY_12280</name>
</gene>
<dbReference type="Pfam" id="PF21259">
    <property type="entry name" value="Rgg_C"/>
    <property type="match status" value="1"/>
</dbReference>
<feature type="domain" description="HTH cro/C1-type" evidence="1">
    <location>
        <begin position="7"/>
        <end position="60"/>
    </location>
</feature>
<dbReference type="PANTHER" id="PTHR37038">
    <property type="entry name" value="TRANSCRIPTIONAL REGULATOR-RELATED"/>
    <property type="match status" value="1"/>
</dbReference>
<comment type="caution">
    <text evidence="2">The sequence shown here is derived from an EMBL/GenBank/DDBJ whole genome shotgun (WGS) entry which is preliminary data.</text>
</comment>
<organism evidence="2 3">
    <name type="scientific">Sporosarcina siberiensis</name>
    <dbReference type="NCBI Taxonomy" id="1365606"/>
    <lineage>
        <taxon>Bacteria</taxon>
        <taxon>Bacillati</taxon>
        <taxon>Bacillota</taxon>
        <taxon>Bacilli</taxon>
        <taxon>Bacillales</taxon>
        <taxon>Caryophanaceae</taxon>
        <taxon>Sporosarcina</taxon>
    </lineage>
</organism>
<dbReference type="InterPro" id="IPR010057">
    <property type="entry name" value="Transcription_activator_Rgg_C"/>
</dbReference>
<dbReference type="InterPro" id="IPR010982">
    <property type="entry name" value="Lambda_DNA-bd_dom_sf"/>
</dbReference>
<dbReference type="InterPro" id="IPR001387">
    <property type="entry name" value="Cro/C1-type_HTH"/>
</dbReference>
<dbReference type="EMBL" id="JBHUGI010000032">
    <property type="protein sequence ID" value="MFD1928810.1"/>
    <property type="molecule type" value="Genomic_DNA"/>
</dbReference>